<name>A0A5Q4ZY96_9GAMM</name>
<keyword evidence="1" id="KW-0614">Plasmid</keyword>
<dbReference type="RefSeq" id="WP_176453934.1">
    <property type="nucleotide sequence ID" value="NZ_LR721752.1"/>
</dbReference>
<proteinExistence type="predicted"/>
<evidence type="ECO:0000313" key="1">
    <source>
        <dbReference type="EMBL" id="VVV06838.1"/>
    </source>
</evidence>
<organism evidence="1">
    <name type="scientific">Aliivibrio wodanis</name>
    <dbReference type="NCBI Taxonomy" id="80852"/>
    <lineage>
        <taxon>Bacteria</taxon>
        <taxon>Pseudomonadati</taxon>
        <taxon>Pseudomonadota</taxon>
        <taxon>Gammaproteobacteria</taxon>
        <taxon>Vibrionales</taxon>
        <taxon>Vibrionaceae</taxon>
        <taxon>Aliivibrio</taxon>
    </lineage>
</organism>
<protein>
    <submittedName>
        <fullName evidence="1">Uncharacterized protein</fullName>
    </submittedName>
</protein>
<gene>
    <name evidence="1" type="ORF">AW0309160_04332</name>
</gene>
<dbReference type="EMBL" id="LR721752">
    <property type="protein sequence ID" value="VVV06838.1"/>
    <property type="molecule type" value="Genomic_DNA"/>
</dbReference>
<geneLocation type="plasmid" evidence="1">
    <name>pAWOD_1</name>
</geneLocation>
<accession>A0A5Q4ZY96</accession>
<dbReference type="AlphaFoldDB" id="A0A5Q4ZY96"/>
<reference evidence="1" key="1">
    <citation type="submission" date="2019-09" db="EMBL/GenBank/DDBJ databases">
        <authorList>
            <person name="Hjerde E."/>
        </authorList>
    </citation>
    <scope>NUCLEOTIDE SEQUENCE [LARGE SCALE GENOMIC DNA]</scope>
    <source>
        <strain evidence="1">06/09/160</strain>
        <plasmid evidence="1">pAWOD_1</plasmid>
    </source>
</reference>
<sequence length="108" mass="13008">MTNKKLMLQKNERSLVLFNKVLEEVELDPVQWRTEEQFRAVTCACLMIENQRLVSEFNEERYLQLTNFLEKNSDYMKSFLFERKASFVADVVGLNFMKYYLIALRYCI</sequence>